<organism evidence="1 2">
    <name type="scientific">Oopsacas minuta</name>
    <dbReference type="NCBI Taxonomy" id="111878"/>
    <lineage>
        <taxon>Eukaryota</taxon>
        <taxon>Metazoa</taxon>
        <taxon>Porifera</taxon>
        <taxon>Hexactinellida</taxon>
        <taxon>Hexasterophora</taxon>
        <taxon>Lyssacinosida</taxon>
        <taxon>Leucopsacidae</taxon>
        <taxon>Oopsacas</taxon>
    </lineage>
</organism>
<protein>
    <submittedName>
        <fullName evidence="1">Uncharacterized protein</fullName>
    </submittedName>
</protein>
<evidence type="ECO:0000313" key="2">
    <source>
        <dbReference type="Proteomes" id="UP001165289"/>
    </source>
</evidence>
<keyword evidence="2" id="KW-1185">Reference proteome</keyword>
<sequence>MNSGFSRRITFCVSSTFLRKNTIFSNLPRATANAQDRRLILLFGPSHLQFSTSLALPRPLDICQRISDGCMSIFVGYLSVKLFSGLINEFRTYIQATFHLFRRREPPVLMHEYLSPIANYTSSIGNQVIVKIQNIVSAIPIEIASPKIINPPAPPIITETNIPPDKSKQELIEKPTKSLYLSFFSYLPRLSAPLFSLGNRPISVPIISPNPKLTRNTQRYIPFVNLPLHPFPITQANLSSLVDGSLTDAMNDGKSHTLDTLKKLAESGNKEANYRLGLVYAKGKATEQDTNMAINYFQKAKGLGHEECTKILIALRAKLDNQIV</sequence>
<dbReference type="Proteomes" id="UP001165289">
    <property type="component" value="Unassembled WGS sequence"/>
</dbReference>
<proteinExistence type="predicted"/>
<accession>A0AAV7JUA0</accession>
<gene>
    <name evidence="1" type="ORF">LOD99_7298</name>
</gene>
<comment type="caution">
    <text evidence="1">The sequence shown here is derived from an EMBL/GenBank/DDBJ whole genome shotgun (WGS) entry which is preliminary data.</text>
</comment>
<dbReference type="SMART" id="SM00671">
    <property type="entry name" value="SEL1"/>
    <property type="match status" value="1"/>
</dbReference>
<dbReference type="Gene3D" id="1.25.40.10">
    <property type="entry name" value="Tetratricopeptide repeat domain"/>
    <property type="match status" value="1"/>
</dbReference>
<dbReference type="InterPro" id="IPR011990">
    <property type="entry name" value="TPR-like_helical_dom_sf"/>
</dbReference>
<dbReference type="AlphaFoldDB" id="A0AAV7JUA0"/>
<reference evidence="1 2" key="1">
    <citation type="journal article" date="2023" name="BMC Biol.">
        <title>The compact genome of the sponge Oopsacas minuta (Hexactinellida) is lacking key metazoan core genes.</title>
        <authorList>
            <person name="Santini S."/>
            <person name="Schenkelaars Q."/>
            <person name="Jourda C."/>
            <person name="Duchesne M."/>
            <person name="Belahbib H."/>
            <person name="Rocher C."/>
            <person name="Selva M."/>
            <person name="Riesgo A."/>
            <person name="Vervoort M."/>
            <person name="Leys S.P."/>
            <person name="Kodjabachian L."/>
            <person name="Le Bivic A."/>
            <person name="Borchiellini C."/>
            <person name="Claverie J.M."/>
            <person name="Renard E."/>
        </authorList>
    </citation>
    <scope>NUCLEOTIDE SEQUENCE [LARGE SCALE GENOMIC DNA]</scope>
    <source>
        <strain evidence="1">SPO-2</strain>
    </source>
</reference>
<evidence type="ECO:0000313" key="1">
    <source>
        <dbReference type="EMBL" id="KAI6652283.1"/>
    </source>
</evidence>
<dbReference type="InterPro" id="IPR006597">
    <property type="entry name" value="Sel1-like"/>
</dbReference>
<dbReference type="EMBL" id="JAKMXF010000299">
    <property type="protein sequence ID" value="KAI6652283.1"/>
    <property type="molecule type" value="Genomic_DNA"/>
</dbReference>
<dbReference type="SUPFAM" id="SSF81901">
    <property type="entry name" value="HCP-like"/>
    <property type="match status" value="1"/>
</dbReference>
<name>A0AAV7JUA0_9METZ</name>